<accession>A0ABT6RFA4</accession>
<keyword evidence="4" id="KW-0808">Transferase</keyword>
<proteinExistence type="inferred from homology"/>
<protein>
    <submittedName>
        <fullName evidence="4">Sugar transferase</fullName>
    </submittedName>
</protein>
<dbReference type="Pfam" id="PF02397">
    <property type="entry name" value="Bac_transf"/>
    <property type="match status" value="1"/>
</dbReference>
<dbReference type="EMBL" id="JASBRG010000007">
    <property type="protein sequence ID" value="MDI3320564.1"/>
    <property type="molecule type" value="Genomic_DNA"/>
</dbReference>
<dbReference type="InterPro" id="IPR003362">
    <property type="entry name" value="Bact_transf"/>
</dbReference>
<gene>
    <name evidence="4" type="ORF">QJ048_12310</name>
</gene>
<name>A0ABT6RFA4_9BACT</name>
<dbReference type="Proteomes" id="UP001226434">
    <property type="component" value="Unassembled WGS sequence"/>
</dbReference>
<keyword evidence="5" id="KW-1185">Reference proteome</keyword>
<keyword evidence="2" id="KW-0472">Membrane</keyword>
<dbReference type="GO" id="GO:0016740">
    <property type="term" value="F:transferase activity"/>
    <property type="evidence" value="ECO:0007669"/>
    <property type="project" value="UniProtKB-KW"/>
</dbReference>
<dbReference type="PANTHER" id="PTHR30576:SF0">
    <property type="entry name" value="UNDECAPRENYL-PHOSPHATE N-ACETYLGALACTOSAMINYL 1-PHOSPHATE TRANSFERASE-RELATED"/>
    <property type="match status" value="1"/>
</dbReference>
<evidence type="ECO:0000259" key="3">
    <source>
        <dbReference type="Pfam" id="PF02397"/>
    </source>
</evidence>
<evidence type="ECO:0000256" key="2">
    <source>
        <dbReference type="SAM" id="Phobius"/>
    </source>
</evidence>
<organism evidence="4 5">
    <name type="scientific">Pinibacter soli</name>
    <dbReference type="NCBI Taxonomy" id="3044211"/>
    <lineage>
        <taxon>Bacteria</taxon>
        <taxon>Pseudomonadati</taxon>
        <taxon>Bacteroidota</taxon>
        <taxon>Chitinophagia</taxon>
        <taxon>Chitinophagales</taxon>
        <taxon>Chitinophagaceae</taxon>
        <taxon>Pinibacter</taxon>
    </lineage>
</organism>
<keyword evidence="2" id="KW-0812">Transmembrane</keyword>
<sequence length="233" mass="26725">MNGHADSYTDVAIQPTSIPLRSAELNVVYRDEKLGSPLEKTYNKILKRTVDILTSMFAIIFILSWMAPLAAIIIKINSRGPVFFIQKRHKKNGQVFNCIKFRTMIVNENADRVGAYENDKRITLTGRIFRKTHLDELPQFLNVLMGDMSFIGPRPQMIAENERNELLIGSYSSRHFVKPGITGLAQSFGQYGYTEDIETLNERLEMDLFYITNWSPKMDMAIIVRTISTVFFS</sequence>
<dbReference type="RefSeq" id="WP_282334660.1">
    <property type="nucleotide sequence ID" value="NZ_JASBRG010000007.1"/>
</dbReference>
<evidence type="ECO:0000313" key="5">
    <source>
        <dbReference type="Proteomes" id="UP001226434"/>
    </source>
</evidence>
<dbReference type="PANTHER" id="PTHR30576">
    <property type="entry name" value="COLANIC BIOSYNTHESIS UDP-GLUCOSE LIPID CARRIER TRANSFERASE"/>
    <property type="match status" value="1"/>
</dbReference>
<feature type="domain" description="Bacterial sugar transferase" evidence="3">
    <location>
        <begin position="47"/>
        <end position="231"/>
    </location>
</feature>
<reference evidence="4 5" key="1">
    <citation type="submission" date="2023-05" db="EMBL/GenBank/DDBJ databases">
        <title>Genome sequence of Pinibacter sp. MAH-24.</title>
        <authorList>
            <person name="Huq M.A."/>
        </authorList>
    </citation>
    <scope>NUCLEOTIDE SEQUENCE [LARGE SCALE GENOMIC DNA]</scope>
    <source>
        <strain evidence="4 5">MAH-24</strain>
    </source>
</reference>
<feature type="transmembrane region" description="Helical" evidence="2">
    <location>
        <begin position="52"/>
        <end position="74"/>
    </location>
</feature>
<comment type="similarity">
    <text evidence="1">Belongs to the bacterial sugar transferase family.</text>
</comment>
<evidence type="ECO:0000313" key="4">
    <source>
        <dbReference type="EMBL" id="MDI3320564.1"/>
    </source>
</evidence>
<evidence type="ECO:0000256" key="1">
    <source>
        <dbReference type="ARBA" id="ARBA00006464"/>
    </source>
</evidence>
<keyword evidence="2" id="KW-1133">Transmembrane helix</keyword>
<comment type="caution">
    <text evidence="4">The sequence shown here is derived from an EMBL/GenBank/DDBJ whole genome shotgun (WGS) entry which is preliminary data.</text>
</comment>